<dbReference type="OrthoDB" id="3494771at2759"/>
<proteinExistence type="predicted"/>
<comment type="caution">
    <text evidence="2">The sequence shown here is derived from an EMBL/GenBank/DDBJ whole genome shotgun (WGS) entry which is preliminary data.</text>
</comment>
<reference evidence="2 3" key="1">
    <citation type="submission" date="2016-07" db="EMBL/GenBank/DDBJ databases">
        <title>Pervasive Adenine N6-methylation of Active Genes in Fungi.</title>
        <authorList>
            <consortium name="DOE Joint Genome Institute"/>
            <person name="Mondo S.J."/>
            <person name="Dannebaum R.O."/>
            <person name="Kuo R.C."/>
            <person name="Labutti K."/>
            <person name="Haridas S."/>
            <person name="Kuo A."/>
            <person name="Salamov A."/>
            <person name="Ahrendt S.R."/>
            <person name="Lipzen A."/>
            <person name="Sullivan W."/>
            <person name="Andreopoulos W.B."/>
            <person name="Clum A."/>
            <person name="Lindquist E."/>
            <person name="Daum C."/>
            <person name="Ramamoorthy G.K."/>
            <person name="Gryganskyi A."/>
            <person name="Culley D."/>
            <person name="Magnuson J.K."/>
            <person name="James T.Y."/>
            <person name="O'Malley M.A."/>
            <person name="Stajich J.E."/>
            <person name="Spatafora J.W."/>
            <person name="Visel A."/>
            <person name="Grigoriev I.V."/>
        </authorList>
    </citation>
    <scope>NUCLEOTIDE SEQUENCE [LARGE SCALE GENOMIC DNA]</scope>
    <source>
        <strain evidence="2 3">CBS 115471</strain>
    </source>
</reference>
<evidence type="ECO:0000256" key="1">
    <source>
        <dbReference type="SAM" id="MobiDB-lite"/>
    </source>
</evidence>
<feature type="compositionally biased region" description="Basic and acidic residues" evidence="1">
    <location>
        <begin position="97"/>
        <end position="112"/>
    </location>
</feature>
<name>A0A1Y1YX08_9PLEO</name>
<feature type="region of interest" description="Disordered" evidence="1">
    <location>
        <begin position="1"/>
        <end position="28"/>
    </location>
</feature>
<keyword evidence="3" id="KW-1185">Reference proteome</keyword>
<dbReference type="EMBL" id="MCFA01000156">
    <property type="protein sequence ID" value="ORY02550.1"/>
    <property type="molecule type" value="Genomic_DNA"/>
</dbReference>
<evidence type="ECO:0000313" key="3">
    <source>
        <dbReference type="Proteomes" id="UP000193144"/>
    </source>
</evidence>
<dbReference type="AlphaFoldDB" id="A0A1Y1YX08"/>
<feature type="compositionally biased region" description="Polar residues" evidence="1">
    <location>
        <begin position="124"/>
        <end position="134"/>
    </location>
</feature>
<gene>
    <name evidence="2" type="ORF">BCR34DRAFT_605525</name>
</gene>
<feature type="region of interest" description="Disordered" evidence="1">
    <location>
        <begin position="86"/>
        <end position="134"/>
    </location>
</feature>
<organism evidence="2 3">
    <name type="scientific">Clohesyomyces aquaticus</name>
    <dbReference type="NCBI Taxonomy" id="1231657"/>
    <lineage>
        <taxon>Eukaryota</taxon>
        <taxon>Fungi</taxon>
        <taxon>Dikarya</taxon>
        <taxon>Ascomycota</taxon>
        <taxon>Pezizomycotina</taxon>
        <taxon>Dothideomycetes</taxon>
        <taxon>Pleosporomycetidae</taxon>
        <taxon>Pleosporales</taxon>
        <taxon>Lindgomycetaceae</taxon>
        <taxon>Clohesyomyces</taxon>
    </lineage>
</organism>
<evidence type="ECO:0000313" key="2">
    <source>
        <dbReference type="EMBL" id="ORY02550.1"/>
    </source>
</evidence>
<accession>A0A1Y1YX08</accession>
<sequence>MSSPTPSHTYYPYISPRPSFETNNTFDTTKSDALIDTTTQLVGTQPGPSNKSSKHKARKVWQSVKKAAKEHHRAVNSAYVLYYGGPQFQNPPPSWRDQARIKEEGQGERGLREGQAQGAEVESGLTQTQTQRDE</sequence>
<protein>
    <submittedName>
        <fullName evidence="2">Uncharacterized protein</fullName>
    </submittedName>
</protein>
<dbReference type="Proteomes" id="UP000193144">
    <property type="component" value="Unassembled WGS sequence"/>
</dbReference>